<name>A0A1G7SK45_9GAMM</name>
<accession>A0A1G7SK45</accession>
<dbReference type="SUPFAM" id="SSF49879">
    <property type="entry name" value="SMAD/FHA domain"/>
    <property type="match status" value="1"/>
</dbReference>
<dbReference type="InterPro" id="IPR008984">
    <property type="entry name" value="SMAD_FHA_dom_sf"/>
</dbReference>
<protein>
    <submittedName>
        <fullName evidence="5">Type III secretion protein D</fullName>
    </submittedName>
</protein>
<evidence type="ECO:0000259" key="2">
    <source>
        <dbReference type="Pfam" id="PF16697"/>
    </source>
</evidence>
<dbReference type="EMBL" id="FNBM01000008">
    <property type="protein sequence ID" value="SDG23244.1"/>
    <property type="molecule type" value="Genomic_DNA"/>
</dbReference>
<dbReference type="CDD" id="cd00060">
    <property type="entry name" value="FHA"/>
    <property type="match status" value="1"/>
</dbReference>
<dbReference type="AlphaFoldDB" id="A0A1G7SK45"/>
<evidence type="ECO:0000256" key="1">
    <source>
        <dbReference type="SAM" id="MobiDB-lite"/>
    </source>
</evidence>
<feature type="domain" description="YscD-like Bon-like" evidence="3">
    <location>
        <begin position="188"/>
        <end position="245"/>
    </location>
</feature>
<dbReference type="Pfam" id="PF16697">
    <property type="entry name" value="Yop-YscD_cpl"/>
    <property type="match status" value="1"/>
</dbReference>
<feature type="region of interest" description="Disordered" evidence="1">
    <location>
        <begin position="1"/>
        <end position="20"/>
    </location>
</feature>
<feature type="domain" description="YscD cytoplasmic" evidence="2">
    <location>
        <begin position="24"/>
        <end position="90"/>
    </location>
</feature>
<evidence type="ECO:0000259" key="3">
    <source>
        <dbReference type="Pfam" id="PF21934"/>
    </source>
</evidence>
<evidence type="ECO:0000313" key="6">
    <source>
        <dbReference type="Proteomes" id="UP000243378"/>
    </source>
</evidence>
<dbReference type="Pfam" id="PF21934">
    <property type="entry name" value="Yop-YscD_ppl_3rd"/>
    <property type="match status" value="1"/>
</dbReference>
<reference evidence="5 6" key="1">
    <citation type="submission" date="2016-10" db="EMBL/GenBank/DDBJ databases">
        <authorList>
            <person name="de Groot N.N."/>
        </authorList>
    </citation>
    <scope>NUCLEOTIDE SEQUENCE [LARGE SCALE GENOMIC DNA]</scope>
    <source>
        <strain evidence="5 6">LMG 25475</strain>
    </source>
</reference>
<sequence length="320" mass="34220">MSQMTAMASSSALPNSSDLPRLDVTAGVHRGVSLPLDEAVYSIGSGAAANLMLRDAGVEERHLTLRFSARHVGIEASGGDVHVIHAGRETTITRGHGYRARLPVDIRIGEATLRLGMPQRGGPAANPVWYGKAQWAIAALFMFICAGALAMLRDGPIYDPAPESLQRLSITEERAAPVPEAASLQLARADLANQAKAAGLNNLKLDAGAGQLRVSGTVEHGQEQDWLALQHYFDGRYGRQYVLRGDVSVRESAARPRVNFQAVWFGDNPYVINASGARLYPGAPLEGGWKLERIEDGEVVLALGDERFALTLGPSPAPEG</sequence>
<dbReference type="Pfam" id="PF23893">
    <property type="entry name" value="Y4YQ_C"/>
    <property type="match status" value="1"/>
</dbReference>
<dbReference type="InterPro" id="IPR032030">
    <property type="entry name" value="YscD_cytoplasmic_dom"/>
</dbReference>
<feature type="compositionally biased region" description="Low complexity" evidence="1">
    <location>
        <begin position="1"/>
        <end position="12"/>
    </location>
</feature>
<evidence type="ECO:0000259" key="4">
    <source>
        <dbReference type="Pfam" id="PF23893"/>
    </source>
</evidence>
<dbReference type="Gene3D" id="2.60.200.20">
    <property type="match status" value="1"/>
</dbReference>
<dbReference type="Proteomes" id="UP000243378">
    <property type="component" value="Unassembled WGS sequence"/>
</dbReference>
<evidence type="ECO:0000313" key="5">
    <source>
        <dbReference type="EMBL" id="SDG23244.1"/>
    </source>
</evidence>
<proteinExistence type="predicted"/>
<dbReference type="InterPro" id="IPR053946">
    <property type="entry name" value="YscD_ppl_3rd"/>
</dbReference>
<dbReference type="InterPro" id="IPR057770">
    <property type="entry name" value="YscD/Y4YQ_C"/>
</dbReference>
<organism evidence="5 6">
    <name type="scientific">Phytopseudomonas seleniipraecipitans</name>
    <dbReference type="NCBI Taxonomy" id="640205"/>
    <lineage>
        <taxon>Bacteria</taxon>
        <taxon>Pseudomonadati</taxon>
        <taxon>Pseudomonadota</taxon>
        <taxon>Gammaproteobacteria</taxon>
        <taxon>Pseudomonadales</taxon>
        <taxon>Pseudomonadaceae</taxon>
        <taxon>Phytopseudomonas</taxon>
    </lineage>
</organism>
<feature type="domain" description="YscD/Y4YQ C-terminal" evidence="4">
    <location>
        <begin position="260"/>
        <end position="310"/>
    </location>
</feature>
<gene>
    <name evidence="5" type="ORF">SAMN05216381_3480</name>
</gene>
<dbReference type="STRING" id="640205.SAMN05216381_3480"/>